<keyword evidence="8" id="KW-1185">Reference proteome</keyword>
<evidence type="ECO:0000313" key="6">
    <source>
        <dbReference type="EMBL" id="PNT78055.1"/>
    </source>
</evidence>
<accession>A0A2K2DUU8</accession>
<dbReference type="InterPro" id="IPR006456">
    <property type="entry name" value="ZF_HD_homeobox_Cys/His_dimer"/>
</dbReference>
<organism evidence="6">
    <name type="scientific">Brachypodium distachyon</name>
    <name type="common">Purple false brome</name>
    <name type="synonym">Trachynia distachya</name>
    <dbReference type="NCBI Taxonomy" id="15368"/>
    <lineage>
        <taxon>Eukaryota</taxon>
        <taxon>Viridiplantae</taxon>
        <taxon>Streptophyta</taxon>
        <taxon>Embryophyta</taxon>
        <taxon>Tracheophyta</taxon>
        <taxon>Spermatophyta</taxon>
        <taxon>Magnoliopsida</taxon>
        <taxon>Liliopsida</taxon>
        <taxon>Poales</taxon>
        <taxon>Poaceae</taxon>
        <taxon>BOP clade</taxon>
        <taxon>Pooideae</taxon>
        <taxon>Stipodae</taxon>
        <taxon>Brachypodieae</taxon>
        <taxon>Brachypodium</taxon>
    </lineage>
</organism>
<evidence type="ECO:0000313" key="8">
    <source>
        <dbReference type="Proteomes" id="UP000008810"/>
    </source>
</evidence>
<keyword evidence="3" id="KW-0862">Zinc</keyword>
<evidence type="ECO:0000256" key="1">
    <source>
        <dbReference type="ARBA" id="ARBA00022723"/>
    </source>
</evidence>
<name>A0A2K2DUU8_BRADI</name>
<protein>
    <recommendedName>
        <fullName evidence="5">ZF-HD dimerization-type domain-containing protein</fullName>
    </recommendedName>
</protein>
<dbReference type="GO" id="GO:0006355">
    <property type="term" value="P:regulation of DNA-templated transcription"/>
    <property type="evidence" value="ECO:0000318"/>
    <property type="project" value="GO_Central"/>
</dbReference>
<feature type="compositionally biased region" description="Low complexity" evidence="4">
    <location>
        <begin position="106"/>
        <end position="118"/>
    </location>
</feature>
<dbReference type="PANTHER" id="PTHR31948:SF169">
    <property type="entry name" value="MINI ZINC FINGER PROTEIN 2"/>
    <property type="match status" value="1"/>
</dbReference>
<dbReference type="GO" id="GO:0008270">
    <property type="term" value="F:zinc ion binding"/>
    <property type="evidence" value="ECO:0007669"/>
    <property type="project" value="UniProtKB-KW"/>
</dbReference>
<evidence type="ECO:0000256" key="4">
    <source>
        <dbReference type="SAM" id="MobiDB-lite"/>
    </source>
</evidence>
<dbReference type="Pfam" id="PF04770">
    <property type="entry name" value="ZF-HD_dimer"/>
    <property type="match status" value="1"/>
</dbReference>
<dbReference type="EMBL" id="CM000880">
    <property type="protein sequence ID" value="PNT78055.1"/>
    <property type="molecule type" value="Genomic_DNA"/>
</dbReference>
<dbReference type="Gramene" id="PNT78055">
    <property type="protein sequence ID" value="PNT78055"/>
    <property type="gene ID" value="BRADI_1g73016v3"/>
</dbReference>
<feature type="region of interest" description="Disordered" evidence="4">
    <location>
        <begin position="67"/>
        <end position="128"/>
    </location>
</feature>
<reference evidence="6 7" key="1">
    <citation type="journal article" date="2010" name="Nature">
        <title>Genome sequencing and analysis of the model grass Brachypodium distachyon.</title>
        <authorList>
            <consortium name="International Brachypodium Initiative"/>
        </authorList>
    </citation>
    <scope>NUCLEOTIDE SEQUENCE [LARGE SCALE GENOMIC DNA]</scope>
    <source>
        <strain evidence="6 7">Bd21</strain>
    </source>
</reference>
<reference evidence="6" key="2">
    <citation type="submission" date="2017-06" db="EMBL/GenBank/DDBJ databases">
        <title>WGS assembly of Brachypodium distachyon.</title>
        <authorList>
            <consortium name="The International Brachypodium Initiative"/>
            <person name="Lucas S."/>
            <person name="Harmon-Smith M."/>
            <person name="Lail K."/>
            <person name="Tice H."/>
            <person name="Grimwood J."/>
            <person name="Bruce D."/>
            <person name="Barry K."/>
            <person name="Shu S."/>
            <person name="Lindquist E."/>
            <person name="Wang M."/>
            <person name="Pitluck S."/>
            <person name="Vogel J.P."/>
            <person name="Garvin D.F."/>
            <person name="Mockler T.C."/>
            <person name="Schmutz J."/>
            <person name="Rokhsar D."/>
            <person name="Bevan M.W."/>
        </authorList>
    </citation>
    <scope>NUCLEOTIDE SEQUENCE</scope>
    <source>
        <strain evidence="6">Bd21</strain>
    </source>
</reference>
<dbReference type="EnsemblPlants" id="PNT78055">
    <property type="protein sequence ID" value="PNT78055"/>
    <property type="gene ID" value="BRADI_1g73016v3"/>
</dbReference>
<proteinExistence type="predicted"/>
<feature type="compositionally biased region" description="Polar residues" evidence="4">
    <location>
        <begin position="176"/>
        <end position="192"/>
    </location>
</feature>
<dbReference type="GO" id="GO:0000976">
    <property type="term" value="F:transcription cis-regulatory region binding"/>
    <property type="evidence" value="ECO:0000318"/>
    <property type="project" value="GO_Central"/>
</dbReference>
<evidence type="ECO:0000256" key="2">
    <source>
        <dbReference type="ARBA" id="ARBA00022771"/>
    </source>
</evidence>
<dbReference type="Gene3D" id="1.10.10.60">
    <property type="entry name" value="Homeodomain-like"/>
    <property type="match status" value="1"/>
</dbReference>
<evidence type="ECO:0000256" key="3">
    <source>
        <dbReference type="ARBA" id="ARBA00022833"/>
    </source>
</evidence>
<feature type="region of interest" description="Disordered" evidence="4">
    <location>
        <begin position="166"/>
        <end position="192"/>
    </location>
</feature>
<dbReference type="Proteomes" id="UP000008810">
    <property type="component" value="Chromosome 1"/>
</dbReference>
<dbReference type="SUPFAM" id="SSF46689">
    <property type="entry name" value="Homeodomain-like"/>
    <property type="match status" value="1"/>
</dbReference>
<dbReference type="InterPro" id="IPR009057">
    <property type="entry name" value="Homeodomain-like_sf"/>
</dbReference>
<keyword evidence="1" id="KW-0479">Metal-binding</keyword>
<keyword evidence="2" id="KW-0863">Zinc-finger</keyword>
<sequence>MSDFVSVKRRPRYLDCMRNHAAALGKHCVDGCAKFVPPAVGDSLNCAGCGCHRTFHRYEEAEVEVHAPVSPPPQLQQPMPAAAGGSDADTVPPLQQQFPPLPPPVAQQQPAAQQAQQARRSYFNQEQKTQMKELSLGWRYLKRDTATIEEGCRQIGLTPGVFKNWMGNNKRRRASDSTNNGDAGTATPAAST</sequence>
<dbReference type="GO" id="GO:0005634">
    <property type="term" value="C:nucleus"/>
    <property type="evidence" value="ECO:0000318"/>
    <property type="project" value="GO_Central"/>
</dbReference>
<dbReference type="AlphaFoldDB" id="A0A2K2DUU8"/>
<gene>
    <name evidence="6" type="ORF">BRADI_1g73016v3</name>
</gene>
<evidence type="ECO:0000313" key="7">
    <source>
        <dbReference type="EnsemblPlants" id="PNT78055"/>
    </source>
</evidence>
<feature type="domain" description="ZF-HD dimerization-type" evidence="5">
    <location>
        <begin position="13"/>
        <end position="59"/>
    </location>
</feature>
<reference evidence="7" key="3">
    <citation type="submission" date="2018-08" db="UniProtKB">
        <authorList>
            <consortium name="EnsemblPlants"/>
        </authorList>
    </citation>
    <scope>IDENTIFICATION</scope>
    <source>
        <strain evidence="7">cv. Bd21</strain>
    </source>
</reference>
<dbReference type="PANTHER" id="PTHR31948">
    <property type="entry name" value="ZINC-FINGER HOMEODOMAIN PROTEIN 2"/>
    <property type="match status" value="1"/>
</dbReference>
<evidence type="ECO:0000259" key="5">
    <source>
        <dbReference type="PROSITE" id="PS51523"/>
    </source>
</evidence>
<dbReference type="NCBIfam" id="TIGR01566">
    <property type="entry name" value="ZF_HD_prot_N"/>
    <property type="match status" value="1"/>
</dbReference>
<dbReference type="STRING" id="15368.A0A2K2DUU8"/>
<dbReference type="GO" id="GO:0003700">
    <property type="term" value="F:DNA-binding transcription factor activity"/>
    <property type="evidence" value="ECO:0000318"/>
    <property type="project" value="GO_Central"/>
</dbReference>
<dbReference type="InParanoid" id="A0A2K2DUU8"/>
<dbReference type="PROSITE" id="PS51523">
    <property type="entry name" value="ZF_HD_DIMER"/>
    <property type="match status" value="1"/>
</dbReference>